<feature type="domain" description="RNase III" evidence="5">
    <location>
        <begin position="95"/>
        <end position="259"/>
    </location>
</feature>
<dbReference type="Gene3D" id="3.30.160.20">
    <property type="match status" value="1"/>
</dbReference>
<dbReference type="GO" id="GO:0004525">
    <property type="term" value="F:ribonuclease III activity"/>
    <property type="evidence" value="ECO:0007669"/>
    <property type="project" value="InterPro"/>
</dbReference>
<dbReference type="GO" id="GO:0003725">
    <property type="term" value="F:double-stranded RNA binding"/>
    <property type="evidence" value="ECO:0007669"/>
    <property type="project" value="InterPro"/>
</dbReference>
<dbReference type="KEGG" id="lel:PVL30_000824"/>
<dbReference type="HOGENOM" id="CLU_034765_3_0_1"/>
<sequence length="389" mass="43007">MFRQVARPSTLRSLGLLRSGASSCFIHQSARKSQEEASPTSSSTTTANSSDIQSSRSKSLPKNDPQEARQSDYEFRTNNFIHRLPQSTAEQSPLLVALHSRLNLSPKFKLNTLSQCLNLIPATKGDGLANNYGLNVIGKVLMSYYVTEYLLLHYPRLPMSIHNAATDALIGTESLLSIGRSWGIEVDEVSKLDRFLGQESEFLKYGRLRYMSDNKKENRVKDLPGVTEVLSLNSNLTQEDKAYTSAVTAIVGGIYTHCGEVAAKEFILDHILSRKVPLSEMFQFEQPITELIRLCDKLQFQEPLSIRLIAETGRKSASPQFLAGVFVGNEKLGEGIGASLKEAQTRAAVNSLMSYYLYSPISAEGNPVKVPSDEKYKFEGIVDIGDVAI</sequence>
<dbReference type="SMART" id="SM00358">
    <property type="entry name" value="DSRM"/>
    <property type="match status" value="1"/>
</dbReference>
<evidence type="ECO:0008006" key="8">
    <source>
        <dbReference type="Google" id="ProtNLM"/>
    </source>
</evidence>
<dbReference type="InParanoid" id="A5DU20"/>
<gene>
    <name evidence="6" type="ORF">LELG_00856</name>
</gene>
<dbReference type="Pfam" id="PF22935">
    <property type="entry name" value="RM44_endonuclase"/>
    <property type="match status" value="1"/>
</dbReference>
<keyword evidence="7" id="KW-1185">Reference proteome</keyword>
<dbReference type="SUPFAM" id="SSF69065">
    <property type="entry name" value="RNase III domain-like"/>
    <property type="match status" value="1"/>
</dbReference>
<feature type="compositionally biased region" description="Polar residues" evidence="3">
    <location>
        <begin position="51"/>
        <end position="60"/>
    </location>
</feature>
<dbReference type="Pfam" id="PF00035">
    <property type="entry name" value="dsrm"/>
    <property type="match status" value="1"/>
</dbReference>
<evidence type="ECO:0000256" key="2">
    <source>
        <dbReference type="PROSITE-ProRule" id="PRU00266"/>
    </source>
</evidence>
<dbReference type="GeneID" id="5235579"/>
<dbReference type="eggNOG" id="KOG3769">
    <property type="taxonomic scope" value="Eukaryota"/>
</dbReference>
<dbReference type="InterPro" id="IPR055189">
    <property type="entry name" value="RM44_endonuclase"/>
</dbReference>
<feature type="compositionally biased region" description="Low complexity" evidence="3">
    <location>
        <begin position="38"/>
        <end position="50"/>
    </location>
</feature>
<dbReference type="InterPro" id="IPR000999">
    <property type="entry name" value="RNase_III_dom"/>
</dbReference>
<dbReference type="PROSITE" id="PS50142">
    <property type="entry name" value="RNASE_3_2"/>
    <property type="match status" value="1"/>
</dbReference>
<dbReference type="SMART" id="SM00535">
    <property type="entry name" value="RIBOc"/>
    <property type="match status" value="1"/>
</dbReference>
<dbReference type="CDD" id="cd19873">
    <property type="entry name" value="DSRM_MRPL3_like"/>
    <property type="match status" value="1"/>
</dbReference>
<feature type="region of interest" description="Disordered" evidence="3">
    <location>
        <begin position="28"/>
        <end position="69"/>
    </location>
</feature>
<dbReference type="AlphaFoldDB" id="A5DU20"/>
<dbReference type="FunCoup" id="A5DU20">
    <property type="interactions" value="417"/>
</dbReference>
<name>A5DU20_LODEL</name>
<dbReference type="SUPFAM" id="SSF54768">
    <property type="entry name" value="dsRNA-binding domain-like"/>
    <property type="match status" value="1"/>
</dbReference>
<dbReference type="EMBL" id="CH981524">
    <property type="protein sequence ID" value="EDK42678.1"/>
    <property type="molecule type" value="Genomic_DNA"/>
</dbReference>
<dbReference type="PANTHER" id="PTHR11207:SF32">
    <property type="entry name" value="LARGE RIBOSOMAL SUBUNIT PROTEIN ML44"/>
    <property type="match status" value="1"/>
</dbReference>
<evidence type="ECO:0000256" key="3">
    <source>
        <dbReference type="SAM" id="MobiDB-lite"/>
    </source>
</evidence>
<reference evidence="6 7" key="1">
    <citation type="journal article" date="2009" name="Nature">
        <title>Evolution of pathogenicity and sexual reproduction in eight Candida genomes.</title>
        <authorList>
            <person name="Butler G."/>
            <person name="Rasmussen M.D."/>
            <person name="Lin M.F."/>
            <person name="Santos M.A."/>
            <person name="Sakthikumar S."/>
            <person name="Munro C.A."/>
            <person name="Rheinbay E."/>
            <person name="Grabherr M."/>
            <person name="Forche A."/>
            <person name="Reedy J.L."/>
            <person name="Agrafioti I."/>
            <person name="Arnaud M.B."/>
            <person name="Bates S."/>
            <person name="Brown A.J."/>
            <person name="Brunke S."/>
            <person name="Costanzo M.C."/>
            <person name="Fitzpatrick D.A."/>
            <person name="de Groot P.W."/>
            <person name="Harris D."/>
            <person name="Hoyer L.L."/>
            <person name="Hube B."/>
            <person name="Klis F.M."/>
            <person name="Kodira C."/>
            <person name="Lennard N."/>
            <person name="Logue M.E."/>
            <person name="Martin R."/>
            <person name="Neiman A.M."/>
            <person name="Nikolaou E."/>
            <person name="Quail M.A."/>
            <person name="Quinn J."/>
            <person name="Santos M.C."/>
            <person name="Schmitzberger F.F."/>
            <person name="Sherlock G."/>
            <person name="Shah P."/>
            <person name="Silverstein K.A."/>
            <person name="Skrzypek M.S."/>
            <person name="Soll D."/>
            <person name="Staggs R."/>
            <person name="Stansfield I."/>
            <person name="Stumpf M.P."/>
            <person name="Sudbery P.E."/>
            <person name="Srikantha T."/>
            <person name="Zeng Q."/>
            <person name="Berman J."/>
            <person name="Berriman M."/>
            <person name="Heitman J."/>
            <person name="Gow N.A."/>
            <person name="Lorenz M.C."/>
            <person name="Birren B.W."/>
            <person name="Kellis M."/>
            <person name="Cuomo C.A."/>
        </authorList>
    </citation>
    <scope>NUCLEOTIDE SEQUENCE [LARGE SCALE GENOMIC DNA]</scope>
    <source>
        <strain evidence="7">ATCC 11503 / BCRC 21390 / CBS 2605 / JCM 1781 / NBRC 1676 / NRRL YB-4239</strain>
    </source>
</reference>
<dbReference type="InterPro" id="IPR044443">
    <property type="entry name" value="Ribosomal_mL44_DSRM_fung"/>
</dbReference>
<dbReference type="PROSITE" id="PS50137">
    <property type="entry name" value="DS_RBD"/>
    <property type="match status" value="1"/>
</dbReference>
<organism evidence="6 7">
    <name type="scientific">Lodderomyces elongisporus (strain ATCC 11503 / CBS 2605 / JCM 1781 / NBRC 1676 / NRRL YB-4239)</name>
    <name type="common">Yeast</name>
    <name type="synonym">Saccharomyces elongisporus</name>
    <dbReference type="NCBI Taxonomy" id="379508"/>
    <lineage>
        <taxon>Eukaryota</taxon>
        <taxon>Fungi</taxon>
        <taxon>Dikarya</taxon>
        <taxon>Ascomycota</taxon>
        <taxon>Saccharomycotina</taxon>
        <taxon>Pichiomycetes</taxon>
        <taxon>Debaryomycetaceae</taxon>
        <taxon>Candida/Lodderomyces clade</taxon>
        <taxon>Lodderomyces</taxon>
    </lineage>
</organism>
<evidence type="ECO:0000259" key="5">
    <source>
        <dbReference type="PROSITE" id="PS50142"/>
    </source>
</evidence>
<dbReference type="GO" id="GO:0006396">
    <property type="term" value="P:RNA processing"/>
    <property type="evidence" value="ECO:0007669"/>
    <property type="project" value="InterPro"/>
</dbReference>
<dbReference type="GO" id="GO:0003735">
    <property type="term" value="F:structural constituent of ribosome"/>
    <property type="evidence" value="ECO:0007669"/>
    <property type="project" value="TreeGrafter"/>
</dbReference>
<dbReference type="InterPro" id="IPR036389">
    <property type="entry name" value="RNase_III_sf"/>
</dbReference>
<feature type="domain" description="DRBM" evidence="4">
    <location>
        <begin position="286"/>
        <end position="357"/>
    </location>
</feature>
<evidence type="ECO:0000313" key="6">
    <source>
        <dbReference type="EMBL" id="EDK42678.1"/>
    </source>
</evidence>
<dbReference type="OMA" id="YLYSPGN"/>
<dbReference type="GO" id="GO:0005739">
    <property type="term" value="C:mitochondrion"/>
    <property type="evidence" value="ECO:0007669"/>
    <property type="project" value="TreeGrafter"/>
</dbReference>
<dbReference type="VEuPathDB" id="FungiDB:LELG_00856"/>
<dbReference type="Gene3D" id="1.10.1520.10">
    <property type="entry name" value="Ribonuclease III domain"/>
    <property type="match status" value="1"/>
</dbReference>
<dbReference type="Proteomes" id="UP000001996">
    <property type="component" value="Unassembled WGS sequence"/>
</dbReference>
<evidence type="ECO:0000256" key="1">
    <source>
        <dbReference type="ARBA" id="ARBA00022884"/>
    </source>
</evidence>
<dbReference type="InterPro" id="IPR014720">
    <property type="entry name" value="dsRBD_dom"/>
</dbReference>
<accession>A5DU20</accession>
<dbReference type="STRING" id="379508.A5DU20"/>
<protein>
    <recommendedName>
        <fullName evidence="8">RNase III domain-containing protein</fullName>
    </recommendedName>
</protein>
<keyword evidence="1 2" id="KW-0694">RNA-binding</keyword>
<evidence type="ECO:0000259" key="4">
    <source>
        <dbReference type="PROSITE" id="PS50137"/>
    </source>
</evidence>
<proteinExistence type="predicted"/>
<evidence type="ECO:0000313" key="7">
    <source>
        <dbReference type="Proteomes" id="UP000001996"/>
    </source>
</evidence>
<dbReference type="PANTHER" id="PTHR11207">
    <property type="entry name" value="RIBONUCLEASE III"/>
    <property type="match status" value="1"/>
</dbReference>
<dbReference type="OrthoDB" id="67027at2759"/>